<gene>
    <name evidence="2" type="ORF">Z520_08820</name>
</gene>
<feature type="region of interest" description="Disordered" evidence="1">
    <location>
        <begin position="1"/>
        <end position="26"/>
    </location>
</feature>
<dbReference type="Proteomes" id="UP000053411">
    <property type="component" value="Unassembled WGS sequence"/>
</dbReference>
<accession>A0A0D2KF27</accession>
<evidence type="ECO:0000313" key="3">
    <source>
        <dbReference type="Proteomes" id="UP000053411"/>
    </source>
</evidence>
<keyword evidence="3" id="KW-1185">Reference proteome</keyword>
<dbReference type="AlphaFoldDB" id="A0A0D2KF27"/>
<dbReference type="VEuPathDB" id="FungiDB:Z520_08820"/>
<dbReference type="RefSeq" id="XP_016629426.1">
    <property type="nucleotide sequence ID" value="XM_016779316.1"/>
</dbReference>
<proteinExistence type="predicted"/>
<name>A0A0D2KF27_9EURO</name>
<dbReference type="EMBL" id="KN848082">
    <property type="protein sequence ID" value="KIX95303.1"/>
    <property type="molecule type" value="Genomic_DNA"/>
</dbReference>
<organism evidence="2 3">
    <name type="scientific">Fonsecaea multimorphosa CBS 102226</name>
    <dbReference type="NCBI Taxonomy" id="1442371"/>
    <lineage>
        <taxon>Eukaryota</taxon>
        <taxon>Fungi</taxon>
        <taxon>Dikarya</taxon>
        <taxon>Ascomycota</taxon>
        <taxon>Pezizomycotina</taxon>
        <taxon>Eurotiomycetes</taxon>
        <taxon>Chaetothyriomycetidae</taxon>
        <taxon>Chaetothyriales</taxon>
        <taxon>Herpotrichiellaceae</taxon>
        <taxon>Fonsecaea</taxon>
    </lineage>
</organism>
<dbReference type="GeneID" id="27714566"/>
<reference evidence="2 3" key="1">
    <citation type="submission" date="2015-01" db="EMBL/GenBank/DDBJ databases">
        <title>The Genome Sequence of Fonsecaea multimorphosa CBS 102226.</title>
        <authorList>
            <consortium name="The Broad Institute Genomics Platform"/>
            <person name="Cuomo C."/>
            <person name="de Hoog S."/>
            <person name="Gorbushina A."/>
            <person name="Stielow B."/>
            <person name="Teixiera M."/>
            <person name="Abouelleil A."/>
            <person name="Chapman S.B."/>
            <person name="Priest M."/>
            <person name="Young S.K."/>
            <person name="Wortman J."/>
            <person name="Nusbaum C."/>
            <person name="Birren B."/>
        </authorList>
    </citation>
    <scope>NUCLEOTIDE SEQUENCE [LARGE SCALE GENOMIC DNA]</scope>
    <source>
        <strain evidence="2 3">CBS 102226</strain>
    </source>
</reference>
<protein>
    <submittedName>
        <fullName evidence="2">Uncharacterized protein</fullName>
    </submittedName>
</protein>
<dbReference type="OrthoDB" id="4707053at2759"/>
<evidence type="ECO:0000313" key="2">
    <source>
        <dbReference type="EMBL" id="KIX95303.1"/>
    </source>
</evidence>
<sequence>MATAHKRRHSDVLDEPSKRAAGPSKPEISPELVLQHMSHGDLKEVVLTLLAHPTTGAVTGNQLLAYRDRAFEDARRNAKEERNNIICAADVSAGNAFRTALEHEAVQSIEIWPRSLQPQLPRIQALINRGTLVNGPTFAWDALKKVTQRSMYQWDGGDARVLHDEKVCDWFHDDIDGLMLQIFRIQQHHDPDWLRTKNPTRKIREWQNRAKTSEGPCTYRYQRTLAFLEALEAIDPQTVA</sequence>
<evidence type="ECO:0000256" key="1">
    <source>
        <dbReference type="SAM" id="MobiDB-lite"/>
    </source>
</evidence>